<gene>
    <name evidence="1" type="ORF">TsocGM_21120</name>
</gene>
<accession>A0A432MEN3</accession>
<proteinExistence type="predicted"/>
<sequence>MIIKKKRIRNLMLNLPGIPRGKTLVFALPNLPDLAGAVAGAGFPTPCESGSSVLPSIRGPVSRFNAEGKFIVHRDQPKETVYRQREWHWVEWHGQDKVERSDIKDIPYQRYPRTFIPPPSVELGVATKTDGQSIIVADPITFSEQNDASCLHVINLYLELFGECHVLDQDLDAIIRVEVRRLNWHVLPPGVRPWGELAARLRDVIKRFDSDGNIAFRNNLDYINSFGPSFAAVGRAGFSGYVIFGFPQLNLYVCESVYKHNATYVFENDWQTLSQMTKAAILDHNLQKDRIIHMPGWHARVRALLDRQSEAA</sequence>
<name>A0A432MEN3_9BACT</name>
<dbReference type="AlphaFoldDB" id="A0A432MEN3"/>
<reference evidence="1 2" key="2">
    <citation type="submission" date="2019-01" db="EMBL/GenBank/DDBJ databases">
        <title>Tautonia sociabilis, a novel thermotolerant planctomycete of Isosphaeraceae family, isolated from a 4000 m deep subterranean habitat.</title>
        <authorList>
            <person name="Kovaleva O.L."/>
            <person name="Elcheninov A.G."/>
            <person name="Van Heerden E."/>
            <person name="Toshchakov S.V."/>
            <person name="Novikov A."/>
            <person name="Bonch-Osmolovskaya E.A."/>
            <person name="Kublanov I.V."/>
        </authorList>
    </citation>
    <scope>NUCLEOTIDE SEQUENCE [LARGE SCALE GENOMIC DNA]</scope>
    <source>
        <strain evidence="1 2">GM2012</strain>
    </source>
</reference>
<dbReference type="Proteomes" id="UP000280296">
    <property type="component" value="Unassembled WGS sequence"/>
</dbReference>
<dbReference type="EMBL" id="RYZH01000053">
    <property type="protein sequence ID" value="RUL84025.1"/>
    <property type="molecule type" value="Genomic_DNA"/>
</dbReference>
<comment type="caution">
    <text evidence="1">The sequence shown here is derived from an EMBL/GenBank/DDBJ whole genome shotgun (WGS) entry which is preliminary data.</text>
</comment>
<protein>
    <submittedName>
        <fullName evidence="1">Uncharacterized protein</fullName>
    </submittedName>
</protein>
<evidence type="ECO:0000313" key="2">
    <source>
        <dbReference type="Proteomes" id="UP000280296"/>
    </source>
</evidence>
<dbReference type="RefSeq" id="WP_126727444.1">
    <property type="nucleotide sequence ID" value="NZ_RYZH01000053.1"/>
</dbReference>
<evidence type="ECO:0000313" key="1">
    <source>
        <dbReference type="EMBL" id="RUL84025.1"/>
    </source>
</evidence>
<dbReference type="OrthoDB" id="4775248at2"/>
<reference evidence="1 2" key="1">
    <citation type="submission" date="2018-12" db="EMBL/GenBank/DDBJ databases">
        <authorList>
            <person name="Toschakov S.V."/>
        </authorList>
    </citation>
    <scope>NUCLEOTIDE SEQUENCE [LARGE SCALE GENOMIC DNA]</scope>
    <source>
        <strain evidence="1 2">GM2012</strain>
    </source>
</reference>
<organism evidence="1 2">
    <name type="scientific">Tautonia sociabilis</name>
    <dbReference type="NCBI Taxonomy" id="2080755"/>
    <lineage>
        <taxon>Bacteria</taxon>
        <taxon>Pseudomonadati</taxon>
        <taxon>Planctomycetota</taxon>
        <taxon>Planctomycetia</taxon>
        <taxon>Isosphaerales</taxon>
        <taxon>Isosphaeraceae</taxon>
        <taxon>Tautonia</taxon>
    </lineage>
</organism>
<keyword evidence="2" id="KW-1185">Reference proteome</keyword>